<proteinExistence type="predicted"/>
<comment type="caution">
    <text evidence="3">The sequence shown here is derived from an EMBL/GenBank/DDBJ whole genome shotgun (WGS) entry which is preliminary data.</text>
</comment>
<dbReference type="OrthoDB" id="9782395at2"/>
<dbReference type="PANTHER" id="PTHR30336:SF4">
    <property type="entry name" value="ENVELOPE BIOGENESIS FACTOR ELYC"/>
    <property type="match status" value="1"/>
</dbReference>
<dbReference type="Proteomes" id="UP000490800">
    <property type="component" value="Unassembled WGS sequence"/>
</dbReference>
<dbReference type="GO" id="GO:0000270">
    <property type="term" value="P:peptidoglycan metabolic process"/>
    <property type="evidence" value="ECO:0007669"/>
    <property type="project" value="TreeGrafter"/>
</dbReference>
<dbReference type="InterPro" id="IPR051599">
    <property type="entry name" value="Cell_Envelope_Assoc"/>
</dbReference>
<keyword evidence="1" id="KW-0472">Membrane</keyword>
<name>A0A7X3FKD1_9BACL</name>
<dbReference type="InterPro" id="IPR003848">
    <property type="entry name" value="DUF218"/>
</dbReference>
<dbReference type="CDD" id="cd06259">
    <property type="entry name" value="YdcF-like"/>
    <property type="match status" value="1"/>
</dbReference>
<keyword evidence="1" id="KW-1133">Transmembrane helix</keyword>
<dbReference type="GO" id="GO:0043164">
    <property type="term" value="P:Gram-negative-bacterium-type cell wall biogenesis"/>
    <property type="evidence" value="ECO:0007669"/>
    <property type="project" value="TreeGrafter"/>
</dbReference>
<feature type="transmembrane region" description="Helical" evidence="1">
    <location>
        <begin position="6"/>
        <end position="22"/>
    </location>
</feature>
<evidence type="ECO:0000313" key="4">
    <source>
        <dbReference type="Proteomes" id="UP000490800"/>
    </source>
</evidence>
<keyword evidence="1" id="KW-0812">Transmembrane</keyword>
<feature type="domain" description="DUF218" evidence="2">
    <location>
        <begin position="33"/>
        <end position="157"/>
    </location>
</feature>
<evidence type="ECO:0000259" key="2">
    <source>
        <dbReference type="Pfam" id="PF02698"/>
    </source>
</evidence>
<accession>A0A7X3FKD1</accession>
<gene>
    <name evidence="3" type="ORF">EDM21_17790</name>
</gene>
<organism evidence="3 4">
    <name type="scientific">Paenibacillus lutrae</name>
    <dbReference type="NCBI Taxonomy" id="2078573"/>
    <lineage>
        <taxon>Bacteria</taxon>
        <taxon>Bacillati</taxon>
        <taxon>Bacillota</taxon>
        <taxon>Bacilli</taxon>
        <taxon>Bacillales</taxon>
        <taxon>Paenibacillaceae</taxon>
        <taxon>Paenibacillus</taxon>
    </lineage>
</organism>
<dbReference type="GO" id="GO:0005886">
    <property type="term" value="C:plasma membrane"/>
    <property type="evidence" value="ECO:0007669"/>
    <property type="project" value="TreeGrafter"/>
</dbReference>
<evidence type="ECO:0000313" key="3">
    <source>
        <dbReference type="EMBL" id="MVP01351.1"/>
    </source>
</evidence>
<sequence length="199" mass="22872">MLILVWAVMAAAGLYLAYFIWMHSSRMSGRDADALIVLGFKCEGDSLHPLLKDRLDTALYLFEKHSYHTVILSGGAVASVLSEAEIMKRYLARNGMPESRIRLETLSRNTVQNMVNCGIMMAEEGLSTCLVVSNSFHIRRMKYITDSLGMKAMFYASRRPLFVLYQWGMTWQEIKAFRLTLPWLKKVAQMEKREMMGKR</sequence>
<dbReference type="InterPro" id="IPR014729">
    <property type="entry name" value="Rossmann-like_a/b/a_fold"/>
</dbReference>
<dbReference type="Gene3D" id="3.40.50.620">
    <property type="entry name" value="HUPs"/>
    <property type="match status" value="1"/>
</dbReference>
<dbReference type="EMBL" id="RHLK01000011">
    <property type="protein sequence ID" value="MVP01351.1"/>
    <property type="molecule type" value="Genomic_DNA"/>
</dbReference>
<reference evidence="3 4" key="1">
    <citation type="journal article" date="2019" name="Microorganisms">
        <title>Paenibacillus lutrae sp. nov., A Chitinolytic Species Isolated from A River Otter in Castril Natural Park, Granada, Spain.</title>
        <authorList>
            <person name="Rodriguez M."/>
            <person name="Reina J.C."/>
            <person name="Bejar V."/>
            <person name="Llamas I."/>
        </authorList>
    </citation>
    <scope>NUCLEOTIDE SEQUENCE [LARGE SCALE GENOMIC DNA]</scope>
    <source>
        <strain evidence="3 4">N10</strain>
    </source>
</reference>
<dbReference type="Pfam" id="PF02698">
    <property type="entry name" value="DUF218"/>
    <property type="match status" value="1"/>
</dbReference>
<dbReference type="AlphaFoldDB" id="A0A7X3FKD1"/>
<dbReference type="RefSeq" id="WP_157337673.1">
    <property type="nucleotide sequence ID" value="NZ_RHLK01000011.1"/>
</dbReference>
<protein>
    <submittedName>
        <fullName evidence="3">YdcF family protein</fullName>
    </submittedName>
</protein>
<dbReference type="PANTHER" id="PTHR30336">
    <property type="entry name" value="INNER MEMBRANE PROTEIN, PROBABLE PERMEASE"/>
    <property type="match status" value="1"/>
</dbReference>
<keyword evidence="4" id="KW-1185">Reference proteome</keyword>
<evidence type="ECO:0000256" key="1">
    <source>
        <dbReference type="SAM" id="Phobius"/>
    </source>
</evidence>